<reference evidence="1 2" key="1">
    <citation type="submission" date="2016-11" db="EMBL/GenBank/DDBJ databases">
        <title>Complete genome sequence of thermophilic cyanobacteria strain Synechococcus sp. PCC6715.</title>
        <authorList>
            <person name="Tang J."/>
            <person name="Daroch M."/>
            <person name="Liang Y."/>
            <person name="Jiang D."/>
            <person name="Shah M."/>
        </authorList>
    </citation>
    <scope>NUCLEOTIDE SEQUENCE [LARGE SCALE GENOMIC DNA]</scope>
    <source>
        <strain evidence="1 2">PCC 6715</strain>
    </source>
</reference>
<reference evidence="2" key="2">
    <citation type="journal article" date="2022" name="Front. Microbiol.">
        <title>Comparative Genomic Analysis Revealed Distinct Molecular Components and Organization of CO2-Concentrating Mechanism in Thermophilic Cyanobacteria.</title>
        <authorList>
            <person name="Tang J."/>
            <person name="Zhou H."/>
            <person name="Yao D."/>
            <person name="Riaz S."/>
            <person name="You D."/>
            <person name="Klepacz-Smolka A."/>
            <person name="Daroch M."/>
        </authorList>
    </citation>
    <scope>NUCLEOTIDE SEQUENCE [LARGE SCALE GENOMIC DNA]</scope>
    <source>
        <strain evidence="2">PCC 6715</strain>
    </source>
</reference>
<sequence>MTQQSQASRWGRRQRLWGTAVVLVGAAAIAGGVRAWWFVNYELAPQMSQQLQKRLNRPVQIGEVEQVGLNFIRFGASEIPSYTAAGQIEPDSATLEGIEVSFNLWQILTGQKLTIGITLQQPQITVVQDRSGQWWRTELMLPQDQETPFDLGELSLRLRNGSVVVQPFGKPAYRLENIHGAVTLNPDTKNLALRGQLEGNLATGGSGG</sequence>
<dbReference type="AlphaFoldDB" id="A0A2D2Q325"/>
<evidence type="ECO:0000313" key="1">
    <source>
        <dbReference type="EMBL" id="ATS18819.1"/>
    </source>
</evidence>
<evidence type="ECO:0008006" key="3">
    <source>
        <dbReference type="Google" id="ProtNLM"/>
    </source>
</evidence>
<organism evidence="1 2">
    <name type="scientific">Parathermosynechococcus lividus PCC 6715</name>
    <dbReference type="NCBI Taxonomy" id="1917166"/>
    <lineage>
        <taxon>Bacteria</taxon>
        <taxon>Bacillati</taxon>
        <taxon>Cyanobacteriota</taxon>
        <taxon>Cyanophyceae</taxon>
        <taxon>Acaryochloridales</taxon>
        <taxon>Thermosynechococcaceae</taxon>
        <taxon>Parathermosynechococcus</taxon>
    </lineage>
</organism>
<protein>
    <recommendedName>
        <fullName evidence="3">AsmA domain-containing protein</fullName>
    </recommendedName>
</protein>
<dbReference type="EMBL" id="CP018092">
    <property type="protein sequence ID" value="ATS18819.1"/>
    <property type="molecule type" value="Genomic_DNA"/>
</dbReference>
<proteinExistence type="predicted"/>
<dbReference type="PANTHER" id="PTHR34457">
    <property type="entry name" value="EMBRYO DEFECTIVE 2410"/>
    <property type="match status" value="1"/>
</dbReference>
<dbReference type="PANTHER" id="PTHR34457:SF3">
    <property type="entry name" value="PROTEIN TIC236, CHLOROPLASTIC"/>
    <property type="match status" value="1"/>
</dbReference>
<dbReference type="InterPro" id="IPR053022">
    <property type="entry name" value="Chloroplast_translocon_comp"/>
</dbReference>
<evidence type="ECO:0000313" key="2">
    <source>
        <dbReference type="Proteomes" id="UP000231057"/>
    </source>
</evidence>
<name>A0A2D2Q325_PARLV</name>
<dbReference type="Proteomes" id="UP000231057">
    <property type="component" value="Chromosome"/>
</dbReference>
<dbReference type="RefSeq" id="WP_198405977.1">
    <property type="nucleotide sequence ID" value="NZ_CP018092.1"/>
</dbReference>
<gene>
    <name evidence="1" type="ORF">BRW62_08735</name>
</gene>
<dbReference type="KEGG" id="slw:BRW62_08735"/>
<keyword evidence="2" id="KW-1185">Reference proteome</keyword>
<accession>A0A2D2Q325</accession>